<dbReference type="EC" id="2.4.1.141" evidence="3"/>
<reference evidence="11" key="1">
    <citation type="submission" date="2017-02" db="UniProtKB">
        <authorList>
            <consortium name="WormBaseParasite"/>
        </authorList>
    </citation>
    <scope>IDENTIFICATION</scope>
</reference>
<dbReference type="InterPro" id="IPR007235">
    <property type="entry name" value="Glyco_trans_28_C"/>
</dbReference>
<dbReference type="GO" id="GO:0004577">
    <property type="term" value="F:N-acetylglucosaminyldiphosphodolichol N-acetylglucosaminyltransferase activity"/>
    <property type="evidence" value="ECO:0007669"/>
    <property type="project" value="UniProtKB-EC"/>
</dbReference>
<organism evidence="11">
    <name type="scientific">Anisakis simplex</name>
    <name type="common">Herring worm</name>
    <dbReference type="NCBI Taxonomy" id="6269"/>
    <lineage>
        <taxon>Eukaryota</taxon>
        <taxon>Metazoa</taxon>
        <taxon>Ecdysozoa</taxon>
        <taxon>Nematoda</taxon>
        <taxon>Chromadorea</taxon>
        <taxon>Rhabditida</taxon>
        <taxon>Spirurina</taxon>
        <taxon>Ascaridomorpha</taxon>
        <taxon>Ascaridoidea</taxon>
        <taxon>Anisakidae</taxon>
        <taxon>Anisakis</taxon>
        <taxon>Anisakis simplex complex</taxon>
    </lineage>
</organism>
<evidence type="ECO:0000313" key="10">
    <source>
        <dbReference type="Proteomes" id="UP000267096"/>
    </source>
</evidence>
<evidence type="ECO:0000256" key="4">
    <source>
        <dbReference type="ARBA" id="ARBA00017468"/>
    </source>
</evidence>
<evidence type="ECO:0000313" key="9">
    <source>
        <dbReference type="EMBL" id="VDK46390.1"/>
    </source>
</evidence>
<sequence>MICYCQMSCFVTVGSTQFDELIETVCTKEAISALKERGVSSVLIQCGNGKYRPVGYSIDDEWFSLYGMQVCFYRFKKAIIEDLRRAHIVIAHGGAGTCLEILELSKAGFVVINEHLMDNHQTELVERLAELGHIIYATPAKLVTALETADVSCLKPFSQNDTSNFVKYIDRTLGIVHQY</sequence>
<dbReference type="SUPFAM" id="SSF53756">
    <property type="entry name" value="UDP-Glycosyltransferase/glycogen phosphorylase"/>
    <property type="match status" value="1"/>
</dbReference>
<dbReference type="EMBL" id="UYRR01031130">
    <property type="protein sequence ID" value="VDK46390.1"/>
    <property type="molecule type" value="Genomic_DNA"/>
</dbReference>
<feature type="domain" description="Glycosyl transferase family 28 C-terminal" evidence="8">
    <location>
        <begin position="9"/>
        <end position="165"/>
    </location>
</feature>
<dbReference type="OrthoDB" id="20273at2759"/>
<keyword evidence="10" id="KW-1185">Reference proteome</keyword>
<dbReference type="Proteomes" id="UP000267096">
    <property type="component" value="Unassembled WGS sequence"/>
</dbReference>
<reference evidence="9 10" key="2">
    <citation type="submission" date="2018-11" db="EMBL/GenBank/DDBJ databases">
        <authorList>
            <consortium name="Pathogen Informatics"/>
        </authorList>
    </citation>
    <scope>NUCLEOTIDE SEQUENCE [LARGE SCALE GENOMIC DNA]</scope>
</reference>
<keyword evidence="5" id="KW-0328">Glycosyltransferase</keyword>
<dbReference type="PANTHER" id="PTHR12867">
    <property type="entry name" value="GLYCOSYL TRANSFERASE-RELATED"/>
    <property type="match status" value="1"/>
</dbReference>
<comment type="subcellular location">
    <subcellularLocation>
        <location evidence="1">Endoplasmic reticulum</location>
    </subcellularLocation>
</comment>
<evidence type="ECO:0000256" key="1">
    <source>
        <dbReference type="ARBA" id="ARBA00004240"/>
    </source>
</evidence>
<dbReference type="GO" id="GO:0006488">
    <property type="term" value="P:dolichol-linked oligosaccharide biosynthetic process"/>
    <property type="evidence" value="ECO:0007669"/>
    <property type="project" value="InterPro"/>
</dbReference>
<dbReference type="AlphaFoldDB" id="A0A0M3JWB7"/>
<keyword evidence="7" id="KW-0256">Endoplasmic reticulum</keyword>
<dbReference type="InterPro" id="IPR039042">
    <property type="entry name" value="Alg13-like"/>
</dbReference>
<evidence type="ECO:0000259" key="8">
    <source>
        <dbReference type="Pfam" id="PF04101"/>
    </source>
</evidence>
<evidence type="ECO:0000256" key="2">
    <source>
        <dbReference type="ARBA" id="ARBA00006962"/>
    </source>
</evidence>
<proteinExistence type="inferred from homology"/>
<comment type="similarity">
    <text evidence="2">Belongs to the glycosyltransferase 28 family.</text>
</comment>
<dbReference type="WBParaSite" id="ASIM_0001256901-mRNA-1">
    <property type="protein sequence ID" value="ASIM_0001256901-mRNA-1"/>
    <property type="gene ID" value="ASIM_0001256901"/>
</dbReference>
<keyword evidence="6" id="KW-0808">Transferase</keyword>
<evidence type="ECO:0000256" key="3">
    <source>
        <dbReference type="ARBA" id="ARBA00012614"/>
    </source>
</evidence>
<accession>A0A0M3JWB7</accession>
<gene>
    <name evidence="9" type="ORF">ASIM_LOCUS12035</name>
</gene>
<dbReference type="PANTHER" id="PTHR12867:SF6">
    <property type="entry name" value="N-ACETYLGLUCOSAMINYLDIPHOSPHODOLICHOL N-ACETYLGLUCOSAMINYLTRANSFERASE"/>
    <property type="match status" value="1"/>
</dbReference>
<dbReference type="GO" id="GO:0005783">
    <property type="term" value="C:endoplasmic reticulum"/>
    <property type="evidence" value="ECO:0007669"/>
    <property type="project" value="UniProtKB-SubCell"/>
</dbReference>
<evidence type="ECO:0000256" key="5">
    <source>
        <dbReference type="ARBA" id="ARBA00022676"/>
    </source>
</evidence>
<evidence type="ECO:0000256" key="7">
    <source>
        <dbReference type="ARBA" id="ARBA00022824"/>
    </source>
</evidence>
<protein>
    <recommendedName>
        <fullName evidence="4">UDP-N-acetylglucosamine transferase subunit ALG13</fullName>
        <ecNumber evidence="3">2.4.1.141</ecNumber>
    </recommendedName>
</protein>
<dbReference type="Pfam" id="PF04101">
    <property type="entry name" value="Glyco_tran_28_C"/>
    <property type="match status" value="1"/>
</dbReference>
<name>A0A0M3JWB7_ANISI</name>
<dbReference type="Gene3D" id="3.40.50.2000">
    <property type="entry name" value="Glycogen Phosphorylase B"/>
    <property type="match status" value="1"/>
</dbReference>
<evidence type="ECO:0000313" key="11">
    <source>
        <dbReference type="WBParaSite" id="ASIM_0001256901-mRNA-1"/>
    </source>
</evidence>
<evidence type="ECO:0000256" key="6">
    <source>
        <dbReference type="ARBA" id="ARBA00022679"/>
    </source>
</evidence>